<dbReference type="InterPro" id="IPR050465">
    <property type="entry name" value="UPF0194_transport"/>
</dbReference>
<proteinExistence type="predicted"/>
<keyword evidence="3" id="KW-0732">Signal</keyword>
<evidence type="ECO:0000256" key="1">
    <source>
        <dbReference type="ARBA" id="ARBA00004196"/>
    </source>
</evidence>
<feature type="chain" id="PRO_5045179563" evidence="3">
    <location>
        <begin position="30"/>
        <end position="362"/>
    </location>
</feature>
<dbReference type="SUPFAM" id="SSF47090">
    <property type="entry name" value="PGBD-like"/>
    <property type="match status" value="1"/>
</dbReference>
<dbReference type="InterPro" id="IPR036366">
    <property type="entry name" value="PGBDSf"/>
</dbReference>
<keyword evidence="2" id="KW-0175">Coiled coil</keyword>
<feature type="signal peptide" evidence="3">
    <location>
        <begin position="1"/>
        <end position="29"/>
    </location>
</feature>
<evidence type="ECO:0000259" key="4">
    <source>
        <dbReference type="Pfam" id="PF01471"/>
    </source>
</evidence>
<dbReference type="Gene3D" id="1.10.101.10">
    <property type="entry name" value="PGBD-like superfamily/PGBD"/>
    <property type="match status" value="1"/>
</dbReference>
<dbReference type="Proteomes" id="UP001589693">
    <property type="component" value="Unassembled WGS sequence"/>
</dbReference>
<evidence type="ECO:0000256" key="2">
    <source>
        <dbReference type="ARBA" id="ARBA00023054"/>
    </source>
</evidence>
<reference evidence="5 6" key="1">
    <citation type="submission" date="2024-09" db="EMBL/GenBank/DDBJ databases">
        <authorList>
            <person name="Sun Q."/>
            <person name="Mori K."/>
        </authorList>
    </citation>
    <scope>NUCLEOTIDE SEQUENCE [LARGE SCALE GENOMIC DNA]</scope>
    <source>
        <strain evidence="5 6">TBRC 7907</strain>
    </source>
</reference>
<accession>A0ABV5ZY84</accession>
<comment type="subcellular location">
    <subcellularLocation>
        <location evidence="1">Cell envelope</location>
    </subcellularLocation>
</comment>
<dbReference type="PANTHER" id="PTHR32347">
    <property type="entry name" value="EFFLUX SYSTEM COMPONENT YKNX-RELATED"/>
    <property type="match status" value="1"/>
</dbReference>
<evidence type="ECO:0000256" key="3">
    <source>
        <dbReference type="SAM" id="SignalP"/>
    </source>
</evidence>
<evidence type="ECO:0000313" key="5">
    <source>
        <dbReference type="EMBL" id="MFB9904954.1"/>
    </source>
</evidence>
<dbReference type="Pfam" id="PF01471">
    <property type="entry name" value="PG_binding_1"/>
    <property type="match status" value="1"/>
</dbReference>
<dbReference type="PANTHER" id="PTHR32347:SF29">
    <property type="entry name" value="UPF0194 MEMBRANE PROTEIN YBHG"/>
    <property type="match status" value="1"/>
</dbReference>
<feature type="domain" description="Peptidoglycan binding-like" evidence="4">
    <location>
        <begin position="130"/>
        <end position="178"/>
    </location>
</feature>
<sequence length="362" mass="37328">MTDRHVRRGRKPAVFVTAAAVLAAGGITAAALLNGGDPAAATDTKQKPGAASEVEKTTLVQQEKVDGKLGYGGSYDVTAGGGGGIYTALPKEGQLIRQGQQLYSVNDRTVPLWRGDVPLWRKLSSGVTKGSDIKLVEQNLRDLGFFKQTPDEKFNDATAAAIKKWQKALGVEQTGAIDVGDVVILPSDIRMTKVEGTLGGGAQGKVGTASSTDRLVTVDMPVTKQGIAKVGAAVEVALPGGKRAPGRITSVGTVATKADDDKGFGGSPPTVKVEVTLDDPRAAGTLDGAPVSVYFTSESKENVLAVPLNALLRLAEGGYGVELVQPDGSTKLVGVELGLFGNGKVEVTGSEIREGAKVRVAA</sequence>
<keyword evidence="6" id="KW-1185">Reference proteome</keyword>
<organism evidence="5 6">
    <name type="scientific">Allokutzneria oryzae</name>
    <dbReference type="NCBI Taxonomy" id="1378989"/>
    <lineage>
        <taxon>Bacteria</taxon>
        <taxon>Bacillati</taxon>
        <taxon>Actinomycetota</taxon>
        <taxon>Actinomycetes</taxon>
        <taxon>Pseudonocardiales</taxon>
        <taxon>Pseudonocardiaceae</taxon>
        <taxon>Allokutzneria</taxon>
    </lineage>
</organism>
<protein>
    <submittedName>
        <fullName evidence="5">Peptidoglycan-binding protein</fullName>
    </submittedName>
</protein>
<dbReference type="RefSeq" id="WP_377852155.1">
    <property type="nucleotide sequence ID" value="NZ_JBHLZU010000010.1"/>
</dbReference>
<evidence type="ECO:0000313" key="6">
    <source>
        <dbReference type="Proteomes" id="UP001589693"/>
    </source>
</evidence>
<dbReference type="InterPro" id="IPR002477">
    <property type="entry name" value="Peptidoglycan-bd-like"/>
</dbReference>
<dbReference type="InterPro" id="IPR036365">
    <property type="entry name" value="PGBD-like_sf"/>
</dbReference>
<dbReference type="EMBL" id="JBHLZU010000010">
    <property type="protein sequence ID" value="MFB9904954.1"/>
    <property type="molecule type" value="Genomic_DNA"/>
</dbReference>
<name>A0ABV5ZY84_9PSEU</name>
<gene>
    <name evidence="5" type="ORF">ACFFQA_13515</name>
</gene>
<dbReference type="Gene3D" id="2.40.420.20">
    <property type="match status" value="1"/>
</dbReference>
<comment type="caution">
    <text evidence="5">The sequence shown here is derived from an EMBL/GenBank/DDBJ whole genome shotgun (WGS) entry which is preliminary data.</text>
</comment>